<keyword evidence="2 7" id="KW-0285">Flavoprotein</keyword>
<feature type="binding site" evidence="7">
    <location>
        <position position="268"/>
    </location>
    <ligand>
        <name>glyoxylate</name>
        <dbReference type="ChEBI" id="CHEBI:36655"/>
    </ligand>
</feature>
<protein>
    <submittedName>
        <fullName evidence="9">Lactate 2-monooxygenase</fullName>
        <ecNumber evidence="9">1.13.12.4</ecNumber>
    </submittedName>
</protein>
<comment type="caution">
    <text evidence="9">The sequence shown here is derived from an EMBL/GenBank/DDBJ whole genome shotgun (WGS) entry which is preliminary data.</text>
</comment>
<dbReference type="PANTHER" id="PTHR10578">
    <property type="entry name" value="S -2-HYDROXY-ACID OXIDASE-RELATED"/>
    <property type="match status" value="1"/>
</dbReference>
<dbReference type="EC" id="1.13.12.4" evidence="9"/>
<evidence type="ECO:0000256" key="1">
    <source>
        <dbReference type="ARBA" id="ARBA00001917"/>
    </source>
</evidence>
<keyword evidence="9" id="KW-0503">Monooxygenase</keyword>
<dbReference type="InterPro" id="IPR008259">
    <property type="entry name" value="FMN_hydac_DH_AS"/>
</dbReference>
<comment type="cofactor">
    <cofactor evidence="1">
        <name>FMN</name>
        <dbReference type="ChEBI" id="CHEBI:58210"/>
    </cofactor>
</comment>
<reference evidence="9 10" key="1">
    <citation type="submission" date="2015-01" db="EMBL/GenBank/DDBJ databases">
        <title>Draft genome of the acidophilic iron oxidizer Acidithrix ferrooxidans strain Py-F3.</title>
        <authorList>
            <person name="Poehlein A."/>
            <person name="Eisen S."/>
            <person name="Schloemann M."/>
            <person name="Johnson B.D."/>
            <person name="Daniel R."/>
            <person name="Muehling M."/>
        </authorList>
    </citation>
    <scope>NUCLEOTIDE SEQUENCE [LARGE SCALE GENOMIC DNA]</scope>
    <source>
        <strain evidence="9 10">Py-F3</strain>
    </source>
</reference>
<dbReference type="GO" id="GO:0010181">
    <property type="term" value="F:FMN binding"/>
    <property type="evidence" value="ECO:0007669"/>
    <property type="project" value="InterPro"/>
</dbReference>
<dbReference type="InterPro" id="IPR000262">
    <property type="entry name" value="FMN-dep_DH"/>
</dbReference>
<dbReference type="GO" id="GO:0050040">
    <property type="term" value="F:lactate 2-monooxygenase activity"/>
    <property type="evidence" value="ECO:0007669"/>
    <property type="project" value="UniProtKB-EC"/>
</dbReference>
<keyword evidence="3 7" id="KW-0288">FMN</keyword>
<dbReference type="STRING" id="1280514.AXFE_34510"/>
<dbReference type="SUPFAM" id="SSF51395">
    <property type="entry name" value="FMN-linked oxidoreductases"/>
    <property type="match status" value="1"/>
</dbReference>
<dbReference type="AlphaFoldDB" id="A0A0D8HCP4"/>
<sequence>MSKLSSSQRTISGVKDYYFGGAGSQETLRKNIRAFEKITMVPRVLNHLEAPDLSVEVFGKRAPLPIFIAPMAYLSLLELEGEAIFARRAAKSGVSFVLSTRSALPLEEVASIFHANLPTTQASAPRPLLLLQVYVMKDRAITYSLMNRAVENGFDGFVLTVDSPVIGLRRGDRSNHFEVPLKWQNANFIQELSTSAKVFTPSDFGRGVSGTNYEALVQDPTFSWDDLGEFSSMAGGLPFAMKGVLDPRDVARALTHCDDVILSNHGGRQLDGSITAIQALYRISKGGTKFQGNLIVDGGVDSGADVLRSLGLGGASVMVGRYFARGIFGGGDAGLNQRERNRFPYGRGQATYSHNTLKCSNEPF</sequence>
<feature type="binding site" evidence="7">
    <location>
        <position position="263"/>
    </location>
    <ligand>
        <name>glyoxylate</name>
        <dbReference type="ChEBI" id="CHEBI:36655"/>
    </ligand>
</feature>
<keyword evidence="10" id="KW-1185">Reference proteome</keyword>
<evidence type="ECO:0000256" key="5">
    <source>
        <dbReference type="ARBA" id="ARBA00024042"/>
    </source>
</evidence>
<feature type="binding site" evidence="7">
    <location>
        <begin position="320"/>
        <end position="321"/>
    </location>
    <ligand>
        <name>FMN</name>
        <dbReference type="ChEBI" id="CHEBI:58210"/>
    </ligand>
</feature>
<evidence type="ECO:0000256" key="3">
    <source>
        <dbReference type="ARBA" id="ARBA00022643"/>
    </source>
</evidence>
<dbReference type="InterPro" id="IPR013785">
    <property type="entry name" value="Aldolase_TIM"/>
</dbReference>
<gene>
    <name evidence="9" type="ORF">AXFE_34510</name>
</gene>
<evidence type="ECO:0000259" key="8">
    <source>
        <dbReference type="PROSITE" id="PS51349"/>
    </source>
</evidence>
<feature type="binding site" evidence="7">
    <location>
        <position position="160"/>
    </location>
    <ligand>
        <name>FMN</name>
        <dbReference type="ChEBI" id="CHEBI:58210"/>
    </ligand>
</feature>
<dbReference type="Pfam" id="PF01070">
    <property type="entry name" value="FMN_dh"/>
    <property type="match status" value="1"/>
</dbReference>
<dbReference type="Gene3D" id="3.20.20.70">
    <property type="entry name" value="Aldolase class I"/>
    <property type="match status" value="1"/>
</dbReference>
<dbReference type="PROSITE" id="PS51349">
    <property type="entry name" value="FMN_HYDROXY_ACID_DH_2"/>
    <property type="match status" value="1"/>
</dbReference>
<comment type="similarity">
    <text evidence="5">Belongs to the FMN-dependent alpha-hydroxy acid dehydrogenase family.</text>
</comment>
<dbReference type="PIRSF" id="PIRSF000138">
    <property type="entry name" value="Al-hdrx_acd_dh"/>
    <property type="match status" value="1"/>
</dbReference>
<dbReference type="InterPro" id="IPR012133">
    <property type="entry name" value="Alpha-hydoxy_acid_DH_FMN"/>
</dbReference>
<feature type="binding site" evidence="7">
    <location>
        <begin position="70"/>
        <end position="72"/>
    </location>
    <ligand>
        <name>FMN</name>
        <dbReference type="ChEBI" id="CHEBI:58210"/>
    </ligand>
</feature>
<feature type="binding site" evidence="7">
    <location>
        <position position="265"/>
    </location>
    <ligand>
        <name>glyoxylate</name>
        <dbReference type="ChEBI" id="CHEBI:36655"/>
    </ligand>
</feature>
<dbReference type="Proteomes" id="UP000032360">
    <property type="component" value="Unassembled WGS sequence"/>
</dbReference>
<dbReference type="InterPro" id="IPR037396">
    <property type="entry name" value="FMN_HAD"/>
</dbReference>
<dbReference type="PATRIC" id="fig|1280514.3.peg.4633"/>
<dbReference type="PROSITE" id="PS00557">
    <property type="entry name" value="FMN_HYDROXY_ACID_DH_1"/>
    <property type="match status" value="1"/>
</dbReference>
<feature type="binding site" evidence="7">
    <location>
        <position position="99"/>
    </location>
    <ligand>
        <name>FMN</name>
        <dbReference type="ChEBI" id="CHEBI:58210"/>
    </ligand>
</feature>
<evidence type="ECO:0000256" key="7">
    <source>
        <dbReference type="PIRSR" id="PIRSR000138-2"/>
    </source>
</evidence>
<feature type="binding site" evidence="7">
    <location>
        <position position="17"/>
    </location>
    <ligand>
        <name>glyoxylate</name>
        <dbReference type="ChEBI" id="CHEBI:36655"/>
    </ligand>
</feature>
<feature type="binding site" evidence="7">
    <location>
        <position position="242"/>
    </location>
    <ligand>
        <name>FMN</name>
        <dbReference type="ChEBI" id="CHEBI:58210"/>
    </ligand>
</feature>
<feature type="binding site" evidence="7">
    <location>
        <position position="134"/>
    </location>
    <ligand>
        <name>glyoxylate</name>
        <dbReference type="ChEBI" id="CHEBI:36655"/>
    </ligand>
</feature>
<dbReference type="EMBL" id="JXYS01000132">
    <property type="protein sequence ID" value="KJF15698.1"/>
    <property type="molecule type" value="Genomic_DNA"/>
</dbReference>
<proteinExistence type="inferred from homology"/>
<feature type="domain" description="FMN hydroxy acid dehydrogenase" evidence="8">
    <location>
        <begin position="1"/>
        <end position="364"/>
    </location>
</feature>
<evidence type="ECO:0000256" key="2">
    <source>
        <dbReference type="ARBA" id="ARBA00022630"/>
    </source>
</evidence>
<organism evidence="9 10">
    <name type="scientific">Acidithrix ferrooxidans</name>
    <dbReference type="NCBI Taxonomy" id="1280514"/>
    <lineage>
        <taxon>Bacteria</taxon>
        <taxon>Bacillati</taxon>
        <taxon>Actinomycetota</taxon>
        <taxon>Acidimicrobiia</taxon>
        <taxon>Acidimicrobiales</taxon>
        <taxon>Acidimicrobiaceae</taxon>
        <taxon>Acidithrix</taxon>
    </lineage>
</organism>
<keyword evidence="4 9" id="KW-0560">Oxidoreductase</keyword>
<evidence type="ECO:0000256" key="4">
    <source>
        <dbReference type="ARBA" id="ARBA00023002"/>
    </source>
</evidence>
<dbReference type="PANTHER" id="PTHR10578:SF107">
    <property type="entry name" value="2-HYDROXYACID OXIDASE 1"/>
    <property type="match status" value="1"/>
</dbReference>
<evidence type="ECO:0000313" key="10">
    <source>
        <dbReference type="Proteomes" id="UP000032360"/>
    </source>
</evidence>
<name>A0A0D8HCP4_9ACTN</name>
<feature type="binding site" evidence="7">
    <location>
        <position position="169"/>
    </location>
    <ligand>
        <name>glyoxylate</name>
        <dbReference type="ChEBI" id="CHEBI:36655"/>
    </ligand>
</feature>
<accession>A0A0D8HCP4</accession>
<evidence type="ECO:0000256" key="6">
    <source>
        <dbReference type="PIRSR" id="PIRSR000138-1"/>
    </source>
</evidence>
<evidence type="ECO:0000313" key="9">
    <source>
        <dbReference type="EMBL" id="KJF15698.1"/>
    </source>
</evidence>
<feature type="binding site" evidence="7">
    <location>
        <position position="132"/>
    </location>
    <ligand>
        <name>glyoxylate</name>
        <dbReference type="ChEBI" id="CHEBI:36655"/>
    </ligand>
</feature>
<feature type="active site" description="Proton acceptor" evidence="6">
    <location>
        <position position="265"/>
    </location>
</feature>
<dbReference type="CDD" id="cd02809">
    <property type="entry name" value="alpha_hydroxyacid_oxid_FMN"/>
    <property type="match status" value="1"/>
</dbReference>